<dbReference type="EMBL" id="ANIY01004607">
    <property type="protein sequence ID" value="ETP28507.1"/>
    <property type="molecule type" value="Genomic_DNA"/>
</dbReference>
<evidence type="ECO:0000313" key="3">
    <source>
        <dbReference type="Proteomes" id="UP000018948"/>
    </source>
</evidence>
<evidence type="ECO:0000256" key="1">
    <source>
        <dbReference type="SAM" id="MobiDB-lite"/>
    </source>
</evidence>
<name>W2Y190_PHYNI</name>
<organism evidence="2 3">
    <name type="scientific">Phytophthora nicotianae P10297</name>
    <dbReference type="NCBI Taxonomy" id="1317064"/>
    <lineage>
        <taxon>Eukaryota</taxon>
        <taxon>Sar</taxon>
        <taxon>Stramenopiles</taxon>
        <taxon>Oomycota</taxon>
        <taxon>Peronosporomycetes</taxon>
        <taxon>Peronosporales</taxon>
        <taxon>Peronosporaceae</taxon>
        <taxon>Phytophthora</taxon>
    </lineage>
</organism>
<gene>
    <name evidence="2" type="ORF">F442_22196</name>
</gene>
<proteinExistence type="predicted"/>
<accession>W2Y190</accession>
<feature type="non-terminal residue" evidence="2">
    <location>
        <position position="409"/>
    </location>
</feature>
<comment type="caution">
    <text evidence="2">The sequence shown here is derived from an EMBL/GenBank/DDBJ whole genome shotgun (WGS) entry which is preliminary data.</text>
</comment>
<sequence>MSKKSTTLAKIRALLEDEENDDSALPTEEQARGVKIEFYQRFRGVLSVNEGTIGLEILDDVAEAVIDGDEDPARSLSGSIHILPLPSRQCEARRPPPYPVFAPEGGESTVEETKPAKKSHKSKKEKSKKEKSKKEKAKKEKSKSKKEKSPRERSPSLSSAMQCSRPAPKRYFRFDLTVGTPQDVADDLEALFKEAALKDVSVHELSYPWTDSEVWYDQDAFFHIHVEHWRWWMKFRPAFFDWQLNIPYRSQQLLNSRRKLKMQAHIARIKFLSMCIETWGYFGFLSHFEACTSNRRLMWMGGQPGRNTGDAKSYYGPVIENLRELLRRDPDAYTGKMKSALQPFRLDEGGFTNVTSLLVNLGALDPNNPKKEHRLSDRALARVIHDIISRRKGQSWWFGVGWPWDSLRN</sequence>
<reference evidence="2 3" key="1">
    <citation type="submission" date="2013-11" db="EMBL/GenBank/DDBJ databases">
        <title>The Genome Sequence of Phytophthora parasitica P10297.</title>
        <authorList>
            <consortium name="The Broad Institute Genomics Platform"/>
            <person name="Russ C."/>
            <person name="Tyler B."/>
            <person name="Panabieres F."/>
            <person name="Shan W."/>
            <person name="Tripathy S."/>
            <person name="Grunwald N."/>
            <person name="Machado M."/>
            <person name="Johnson C.S."/>
            <person name="Walker B."/>
            <person name="Young S.K."/>
            <person name="Zeng Q."/>
            <person name="Gargeya S."/>
            <person name="Fitzgerald M."/>
            <person name="Haas B."/>
            <person name="Abouelleil A."/>
            <person name="Allen A.W."/>
            <person name="Alvarado L."/>
            <person name="Arachchi H.M."/>
            <person name="Berlin A.M."/>
            <person name="Chapman S.B."/>
            <person name="Gainer-Dewar J."/>
            <person name="Goldberg J."/>
            <person name="Griggs A."/>
            <person name="Gujja S."/>
            <person name="Hansen M."/>
            <person name="Howarth C."/>
            <person name="Imamovic A."/>
            <person name="Ireland A."/>
            <person name="Larimer J."/>
            <person name="McCowan C."/>
            <person name="Murphy C."/>
            <person name="Pearson M."/>
            <person name="Poon T.W."/>
            <person name="Priest M."/>
            <person name="Roberts A."/>
            <person name="Saif S."/>
            <person name="Shea T."/>
            <person name="Sisk P."/>
            <person name="Sykes S."/>
            <person name="Wortman J."/>
            <person name="Nusbaum C."/>
            <person name="Birren B."/>
        </authorList>
    </citation>
    <scope>NUCLEOTIDE SEQUENCE [LARGE SCALE GENOMIC DNA]</scope>
    <source>
        <strain evidence="2 3">P10297</strain>
    </source>
</reference>
<feature type="compositionally biased region" description="Basic residues" evidence="1">
    <location>
        <begin position="116"/>
        <end position="146"/>
    </location>
</feature>
<feature type="region of interest" description="Disordered" evidence="1">
    <location>
        <begin position="87"/>
        <end position="164"/>
    </location>
</feature>
<dbReference type="AlphaFoldDB" id="W2Y190"/>
<dbReference type="Proteomes" id="UP000018948">
    <property type="component" value="Unassembled WGS sequence"/>
</dbReference>
<dbReference type="OrthoDB" id="109601at2759"/>
<protein>
    <submittedName>
        <fullName evidence="2">Uncharacterized protein</fullName>
    </submittedName>
</protein>
<evidence type="ECO:0000313" key="2">
    <source>
        <dbReference type="EMBL" id="ETP28507.1"/>
    </source>
</evidence>